<dbReference type="InterPro" id="IPR013783">
    <property type="entry name" value="Ig-like_fold"/>
</dbReference>
<evidence type="ECO:0000313" key="3">
    <source>
        <dbReference type="Proteomes" id="UP000242616"/>
    </source>
</evidence>
<reference evidence="2 3" key="1">
    <citation type="submission" date="2015-06" db="EMBL/GenBank/DDBJ databases">
        <title>Genome sequencing of Thermotogales isolates from hydrothermal vents.</title>
        <authorList>
            <person name="Haverkamp T.H."/>
            <person name="Kublanov I.V."/>
            <person name="Nesbo C.L."/>
        </authorList>
    </citation>
    <scope>NUCLEOTIDE SEQUENCE [LARGE SCALE GENOMIC DNA]</scope>
    <source>
        <strain evidence="3">ik275mar</strain>
    </source>
</reference>
<evidence type="ECO:0008006" key="4">
    <source>
        <dbReference type="Google" id="ProtNLM"/>
    </source>
</evidence>
<dbReference type="Proteomes" id="UP000242616">
    <property type="component" value="Unassembled WGS sequence"/>
</dbReference>
<dbReference type="EMBL" id="LBFC01000006">
    <property type="protein sequence ID" value="ONN27729.1"/>
    <property type="molecule type" value="Genomic_DNA"/>
</dbReference>
<dbReference type="Gene3D" id="2.130.10.10">
    <property type="entry name" value="YVTN repeat-like/Quinoprotein amine dehydrogenase"/>
    <property type="match status" value="1"/>
</dbReference>
<evidence type="ECO:0000256" key="1">
    <source>
        <dbReference type="SAM" id="Phobius"/>
    </source>
</evidence>
<comment type="caution">
    <text evidence="2">The sequence shown here is derived from an EMBL/GenBank/DDBJ whole genome shotgun (WGS) entry which is preliminary data.</text>
</comment>
<dbReference type="InterPro" id="IPR015943">
    <property type="entry name" value="WD40/YVTN_repeat-like_dom_sf"/>
</dbReference>
<organism evidence="2 3">
    <name type="scientific">Thermosipho affectus</name>
    <dbReference type="NCBI Taxonomy" id="660294"/>
    <lineage>
        <taxon>Bacteria</taxon>
        <taxon>Thermotogati</taxon>
        <taxon>Thermotogota</taxon>
        <taxon>Thermotogae</taxon>
        <taxon>Thermotogales</taxon>
        <taxon>Fervidobacteriaceae</taxon>
        <taxon>Thermosipho</taxon>
    </lineage>
</organism>
<gene>
    <name evidence="2" type="ORF">XJ44_01795</name>
</gene>
<name>A0ABX3IKM8_9BACT</name>
<dbReference type="PANTHER" id="PTHR42754:SF1">
    <property type="entry name" value="LIPOPROTEIN"/>
    <property type="match status" value="1"/>
</dbReference>
<dbReference type="RefSeq" id="WP_077197875.1">
    <property type="nucleotide sequence ID" value="NZ_LBFC01000006.1"/>
</dbReference>
<evidence type="ECO:0000313" key="2">
    <source>
        <dbReference type="EMBL" id="ONN27729.1"/>
    </source>
</evidence>
<dbReference type="PANTHER" id="PTHR42754">
    <property type="entry name" value="ENDOGLUCANASE"/>
    <property type="match status" value="1"/>
</dbReference>
<feature type="transmembrane region" description="Helical" evidence="1">
    <location>
        <begin position="7"/>
        <end position="27"/>
    </location>
</feature>
<sequence length="720" mass="83237">MENKKKSYLYLLFIVLSIVSIVLIIKFTQVESPRVNLIFPKDNSILNSRNVELKWDIQYKRELSLISELFLGTNELEKVYDGIETKYPISLKPGTYFWKVGIKFGNDYIETPVSSFTILNDIPKILDARATVNGNRVTFSWDAEDNDKLNYTLYLNNREIKLKDNKYEIVLPTGKYKWSVQCEDEFGAKAVSNTFEFYINPVSIDFEIIKEEGKYKVKYNKYDDFEYYLEINNEEIKLGSSEYILSVKPNVKYKLRLKAVNLAGEYVYSSYKEIYVKNQKPKIRIIFPKNGLKGVGKSITFRWNIEDDDETLSTLYFGISKDKLKPVVRNYRANVYEIKDLSSNSKYFWKLKVTDGYNTIETPVFEFYTNPAVKILGVIGSKEDDHVYNYTYIDGSYYILGKEGKRPFILKDGVKFYFDLDGELVDLKKKDGILYVLANGAQDIILYALKDDVILWKKVYGGRYKDRGREVIVENDGLLIFGDTWSDDFVDLSGWSDVFLIKVDFDGNIIWKRNFGGKYLDEAVSISKGDGGYVIFGNTFRKSRDLMVVFVDYFGRLRWIRFFGGKEDDFASKALVYKDKIYLVSNVYFDSKGNITDDSNIYIMILDSNGNRLNDYILEGSKDDVCNDMLVGDDGIYLFGKTASKDGDFYSLNYKKGLVDFFVIRLNHWIFVGGGYGFDEIKRALNVSGRIKFVGETNSLNGLFDRHLGGLDIFVGELER</sequence>
<keyword evidence="1" id="KW-0812">Transmembrane</keyword>
<keyword evidence="3" id="KW-1185">Reference proteome</keyword>
<keyword evidence="1" id="KW-1133">Transmembrane helix</keyword>
<keyword evidence="1" id="KW-0472">Membrane</keyword>
<proteinExistence type="predicted"/>
<dbReference type="Gene3D" id="2.60.40.10">
    <property type="entry name" value="Immunoglobulins"/>
    <property type="match status" value="1"/>
</dbReference>
<protein>
    <recommendedName>
        <fullName evidence="4">Fibronectin type III domain protein</fullName>
    </recommendedName>
</protein>
<accession>A0ABX3IKM8</accession>